<dbReference type="InterPro" id="IPR001680">
    <property type="entry name" value="WD40_rpt"/>
</dbReference>
<dbReference type="PANTHER" id="PTHR46042">
    <property type="entry name" value="DIPHTHINE METHYLTRANSFERASE"/>
    <property type="match status" value="1"/>
</dbReference>
<accession>A0A8C4R2S1</accession>
<dbReference type="PROSITE" id="PS00678">
    <property type="entry name" value="WD_REPEATS_1"/>
    <property type="match status" value="1"/>
</dbReference>
<dbReference type="InterPro" id="IPR036322">
    <property type="entry name" value="WD40_repeat_dom_sf"/>
</dbReference>
<evidence type="ECO:0000256" key="1">
    <source>
        <dbReference type="ARBA" id="ARBA00005156"/>
    </source>
</evidence>
<comment type="catalytic activity">
    <reaction evidence="7">
        <text>diphthine methyl ester-[translation elongation factor 2] + H2O = diphthine-[translation elongation factor 2] + methanol + H(+)</text>
        <dbReference type="Rhea" id="RHEA:42656"/>
        <dbReference type="Rhea" id="RHEA-COMP:10172"/>
        <dbReference type="Rhea" id="RHEA-COMP:10173"/>
        <dbReference type="ChEBI" id="CHEBI:15377"/>
        <dbReference type="ChEBI" id="CHEBI:15378"/>
        <dbReference type="ChEBI" id="CHEBI:17790"/>
        <dbReference type="ChEBI" id="CHEBI:79005"/>
        <dbReference type="ChEBI" id="CHEBI:82696"/>
        <dbReference type="EC" id="3.1.1.97"/>
    </reaction>
</comment>
<dbReference type="InterPro" id="IPR019775">
    <property type="entry name" value="WD40_repeat_CS"/>
</dbReference>
<sequence length="450" mass="49917">MNCARTLQVVDTELPADTVEWCPTEGWQTLLACGTYKLLEGNGKAEPETASRVGSSNDGDTAPCSSQSRLGHVYLFNYDASLPACPLHALQQWDTAGVLDLKWQQGSTQLPVLAVANAQGTVDLHQLIDNNVQGDGSQLKLNSSLVLDPDHLVLSLDWAKPKHGSEWQRLVCSDSCGELWLIDPGVARPLVHWHAHTFEAWVAAFDAWNPHLLYSGGDDGKLCAWDPRQVEQAVCTNTRHGAGVCSISSSPHQEHLLATGSYDEQVFFWDSRSLCIPLNKCEVGGGVWRLKWHPRRKGLLLAAAMHNGFHIIKHDQTDDSNSSCHVVSSYIAHESLAYGADWSWLAPVRSLPPLPLSLRCYDSTKSSEGEVLSSIGQTQNFRILYESPTSTFDIEPEDEPEQRETQEDTLANEAANLHIKEGTFQESESSLVATCSFYDHMLHIWCWHHD</sequence>
<protein>
    <recommendedName>
        <fullName evidence="6">methylated diphthine methylhydrolase</fullName>
        <ecNumber evidence="6">3.1.1.97</ecNumber>
    </recommendedName>
</protein>
<dbReference type="SMART" id="SM00320">
    <property type="entry name" value="WD40"/>
    <property type="match status" value="2"/>
</dbReference>
<evidence type="ECO:0000313" key="10">
    <source>
        <dbReference type="Proteomes" id="UP000694388"/>
    </source>
</evidence>
<keyword evidence="4" id="KW-0378">Hydrolase</keyword>
<keyword evidence="3" id="KW-0677">Repeat</keyword>
<organism evidence="9 10">
    <name type="scientific">Eptatretus burgeri</name>
    <name type="common">Inshore hagfish</name>
    <dbReference type="NCBI Taxonomy" id="7764"/>
    <lineage>
        <taxon>Eukaryota</taxon>
        <taxon>Metazoa</taxon>
        <taxon>Chordata</taxon>
        <taxon>Craniata</taxon>
        <taxon>Vertebrata</taxon>
        <taxon>Cyclostomata</taxon>
        <taxon>Myxini</taxon>
        <taxon>Myxiniformes</taxon>
        <taxon>Myxinidae</taxon>
        <taxon>Eptatretinae</taxon>
        <taxon>Eptatretus</taxon>
    </lineage>
</organism>
<dbReference type="EC" id="3.1.1.97" evidence="6"/>
<evidence type="ECO:0000256" key="8">
    <source>
        <dbReference type="PROSITE-ProRule" id="PRU00221"/>
    </source>
</evidence>
<keyword evidence="2 8" id="KW-0853">WD repeat</keyword>
<dbReference type="GO" id="GO:0005737">
    <property type="term" value="C:cytoplasm"/>
    <property type="evidence" value="ECO:0007669"/>
    <property type="project" value="TreeGrafter"/>
</dbReference>
<dbReference type="InterPro" id="IPR052415">
    <property type="entry name" value="Diphthine_MTase"/>
</dbReference>
<dbReference type="Gene3D" id="2.130.10.10">
    <property type="entry name" value="YVTN repeat-like/Quinoprotein amine dehydrogenase"/>
    <property type="match status" value="1"/>
</dbReference>
<evidence type="ECO:0000256" key="5">
    <source>
        <dbReference type="ARBA" id="ARBA00038092"/>
    </source>
</evidence>
<evidence type="ECO:0000256" key="3">
    <source>
        <dbReference type="ARBA" id="ARBA00022737"/>
    </source>
</evidence>
<dbReference type="GO" id="GO:0061685">
    <property type="term" value="F:diphthine methylesterase activity"/>
    <property type="evidence" value="ECO:0007669"/>
    <property type="project" value="UniProtKB-EC"/>
</dbReference>
<dbReference type="Pfam" id="PF00400">
    <property type="entry name" value="WD40"/>
    <property type="match status" value="1"/>
</dbReference>
<dbReference type="SUPFAM" id="SSF50978">
    <property type="entry name" value="WD40 repeat-like"/>
    <property type="match status" value="1"/>
</dbReference>
<evidence type="ECO:0000256" key="7">
    <source>
        <dbReference type="ARBA" id="ARBA00047551"/>
    </source>
</evidence>
<reference evidence="9" key="2">
    <citation type="submission" date="2025-09" db="UniProtKB">
        <authorList>
            <consortium name="Ensembl"/>
        </authorList>
    </citation>
    <scope>IDENTIFICATION</scope>
</reference>
<dbReference type="GO" id="GO:0017183">
    <property type="term" value="P:protein histidyl modification to diphthamide"/>
    <property type="evidence" value="ECO:0007669"/>
    <property type="project" value="TreeGrafter"/>
</dbReference>
<evidence type="ECO:0000313" key="9">
    <source>
        <dbReference type="Ensembl" id="ENSEBUP00000022857.1"/>
    </source>
</evidence>
<dbReference type="Proteomes" id="UP000694388">
    <property type="component" value="Unplaced"/>
</dbReference>
<evidence type="ECO:0000256" key="4">
    <source>
        <dbReference type="ARBA" id="ARBA00022801"/>
    </source>
</evidence>
<evidence type="ECO:0000256" key="2">
    <source>
        <dbReference type="ARBA" id="ARBA00022574"/>
    </source>
</evidence>
<proteinExistence type="inferred from homology"/>
<dbReference type="PROSITE" id="PS50082">
    <property type="entry name" value="WD_REPEATS_2"/>
    <property type="match status" value="1"/>
</dbReference>
<reference evidence="9" key="1">
    <citation type="submission" date="2025-08" db="UniProtKB">
        <authorList>
            <consortium name="Ensembl"/>
        </authorList>
    </citation>
    <scope>IDENTIFICATION</scope>
</reference>
<dbReference type="PANTHER" id="PTHR46042:SF1">
    <property type="entry name" value="DIPHTHINE METHYLTRANSFERASE"/>
    <property type="match status" value="1"/>
</dbReference>
<dbReference type="InterPro" id="IPR015943">
    <property type="entry name" value="WD40/YVTN_repeat-like_dom_sf"/>
</dbReference>
<comment type="pathway">
    <text evidence="1">Protein modification; peptidyl-diphthamide biosynthesis.</text>
</comment>
<feature type="repeat" description="WD" evidence="8">
    <location>
        <begin position="237"/>
        <end position="273"/>
    </location>
</feature>
<dbReference type="Ensembl" id="ENSEBUT00000023433.1">
    <property type="protein sequence ID" value="ENSEBUP00000022857.1"/>
    <property type="gene ID" value="ENSEBUG00000014087.1"/>
</dbReference>
<evidence type="ECO:0000256" key="6">
    <source>
        <dbReference type="ARBA" id="ARBA00039131"/>
    </source>
</evidence>
<comment type="similarity">
    <text evidence="5">Belongs to the DPH7 family.</text>
</comment>
<dbReference type="GeneTree" id="ENSGT00390000018644"/>
<dbReference type="AlphaFoldDB" id="A0A8C4R2S1"/>
<name>A0A8C4R2S1_EPTBU</name>
<dbReference type="OMA" id="LDMKWLP"/>
<keyword evidence="10" id="KW-1185">Reference proteome</keyword>